<proteinExistence type="predicted"/>
<keyword evidence="1" id="KW-0436">Ligase</keyword>
<evidence type="ECO:0000256" key="1">
    <source>
        <dbReference type="ARBA" id="ARBA00022598"/>
    </source>
</evidence>
<comment type="caution">
    <text evidence="7">The sequence shown here is derived from an EMBL/GenBank/DDBJ whole genome shotgun (WGS) entry which is preliminary data.</text>
</comment>
<dbReference type="GO" id="GO:0004822">
    <property type="term" value="F:isoleucine-tRNA ligase activity"/>
    <property type="evidence" value="ECO:0007669"/>
    <property type="project" value="InterPro"/>
</dbReference>
<keyword evidence="5" id="KW-0030">Aminoacyl-tRNA synthetase</keyword>
<accession>A0A5B0NQD1</accession>
<protein>
    <submittedName>
        <fullName evidence="7">Uncharacterized protein</fullName>
    </submittedName>
</protein>
<dbReference type="AlphaFoldDB" id="A0A5B0NQD1"/>
<evidence type="ECO:0000256" key="5">
    <source>
        <dbReference type="ARBA" id="ARBA00023146"/>
    </source>
</evidence>
<dbReference type="Gene3D" id="3.90.740.10">
    <property type="entry name" value="Valyl/Leucyl/Isoleucyl-tRNA synthetase, editing domain"/>
    <property type="match status" value="1"/>
</dbReference>
<feature type="compositionally biased region" description="Basic and acidic residues" evidence="6">
    <location>
        <begin position="13"/>
        <end position="31"/>
    </location>
</feature>
<gene>
    <name evidence="7" type="ORF">PGTUg99_004833</name>
</gene>
<evidence type="ECO:0000256" key="4">
    <source>
        <dbReference type="ARBA" id="ARBA00022917"/>
    </source>
</evidence>
<feature type="compositionally biased region" description="Polar residues" evidence="6">
    <location>
        <begin position="1"/>
        <end position="12"/>
    </location>
</feature>
<dbReference type="EMBL" id="VDEP01000390">
    <property type="protein sequence ID" value="KAA1090320.1"/>
    <property type="molecule type" value="Genomic_DNA"/>
</dbReference>
<dbReference type="InterPro" id="IPR023586">
    <property type="entry name" value="Ile-tRNA-ligase_type2"/>
</dbReference>
<dbReference type="PANTHER" id="PTHR42780">
    <property type="entry name" value="SOLEUCYL-TRNA SYNTHETASE"/>
    <property type="match status" value="1"/>
</dbReference>
<keyword evidence="2" id="KW-0547">Nucleotide-binding</keyword>
<evidence type="ECO:0000256" key="2">
    <source>
        <dbReference type="ARBA" id="ARBA00022741"/>
    </source>
</evidence>
<evidence type="ECO:0000313" key="8">
    <source>
        <dbReference type="Proteomes" id="UP000325313"/>
    </source>
</evidence>
<organism evidence="7 8">
    <name type="scientific">Puccinia graminis f. sp. tritici</name>
    <dbReference type="NCBI Taxonomy" id="56615"/>
    <lineage>
        <taxon>Eukaryota</taxon>
        <taxon>Fungi</taxon>
        <taxon>Dikarya</taxon>
        <taxon>Basidiomycota</taxon>
        <taxon>Pucciniomycotina</taxon>
        <taxon>Pucciniomycetes</taxon>
        <taxon>Pucciniales</taxon>
        <taxon>Pucciniaceae</taxon>
        <taxon>Puccinia</taxon>
    </lineage>
</organism>
<evidence type="ECO:0000256" key="6">
    <source>
        <dbReference type="SAM" id="MobiDB-lite"/>
    </source>
</evidence>
<dbReference type="GO" id="GO:0005524">
    <property type="term" value="F:ATP binding"/>
    <property type="evidence" value="ECO:0007669"/>
    <property type="project" value="UniProtKB-KW"/>
</dbReference>
<feature type="region of interest" description="Disordered" evidence="6">
    <location>
        <begin position="1"/>
        <end position="61"/>
    </location>
</feature>
<dbReference type="GO" id="GO:0006428">
    <property type="term" value="P:isoleucyl-tRNA aminoacylation"/>
    <property type="evidence" value="ECO:0007669"/>
    <property type="project" value="TreeGrafter"/>
</dbReference>
<reference evidence="7 8" key="1">
    <citation type="submission" date="2019-05" db="EMBL/GenBank/DDBJ databases">
        <title>Emergence of the Ug99 lineage of the wheat stem rust pathogen through somatic hybridization.</title>
        <authorList>
            <person name="Li F."/>
            <person name="Upadhyaya N.M."/>
            <person name="Sperschneider J."/>
            <person name="Matny O."/>
            <person name="Nguyen-Phuc H."/>
            <person name="Mago R."/>
            <person name="Raley C."/>
            <person name="Miller M.E."/>
            <person name="Silverstein K.A.T."/>
            <person name="Henningsen E."/>
            <person name="Hirsch C.D."/>
            <person name="Visser B."/>
            <person name="Pretorius Z.A."/>
            <person name="Steffenson B.J."/>
            <person name="Schwessinger B."/>
            <person name="Dodds P.N."/>
            <person name="Figueroa M."/>
        </authorList>
    </citation>
    <scope>NUCLEOTIDE SEQUENCE [LARGE SCALE GENOMIC DNA]</scope>
    <source>
        <strain evidence="7 8">Ug99</strain>
    </source>
</reference>
<evidence type="ECO:0000313" key="7">
    <source>
        <dbReference type="EMBL" id="KAA1090320.1"/>
    </source>
</evidence>
<keyword evidence="4" id="KW-0648">Protein biosynthesis</keyword>
<dbReference type="GO" id="GO:0002161">
    <property type="term" value="F:aminoacyl-tRNA deacylase activity"/>
    <property type="evidence" value="ECO:0007669"/>
    <property type="project" value="InterPro"/>
</dbReference>
<sequence length="269" mass="30386">MGKSCNSTSISKETCEVTHRSNPEEPEDRGYRVGSATTTQHTTRPEATAQYPTEDHERIPREKKPSITAEYRTNIIRMGRLAELQQAALKRSQSDNPEGSTKIVSPHELQLMRREYENNILGFVEECDRRIRAAQKRLEKTPEENNRTTGLMREIGEIQTGYEGAMGEVENLGRWLLRCFLEHVYKDIAFKVVTDTYVTSDSGAGNLHQAPAFGADDHEGYKRHGVVPADVIPPCPIDDGGRFTSDVPDFQGQHVKEADPRITQFWLVT</sequence>
<dbReference type="Proteomes" id="UP000325313">
    <property type="component" value="Unassembled WGS sequence"/>
</dbReference>
<name>A0A5B0NQD1_PUCGR</name>
<dbReference type="PANTHER" id="PTHR42780:SF1">
    <property type="entry name" value="ISOLEUCINE--TRNA LIGASE, CYTOPLASMIC"/>
    <property type="match status" value="1"/>
</dbReference>
<dbReference type="InterPro" id="IPR009008">
    <property type="entry name" value="Val/Leu/Ile-tRNA-synth_edit"/>
</dbReference>
<dbReference type="SUPFAM" id="SSF50677">
    <property type="entry name" value="ValRS/IleRS/LeuRS editing domain"/>
    <property type="match status" value="1"/>
</dbReference>
<evidence type="ECO:0000256" key="3">
    <source>
        <dbReference type="ARBA" id="ARBA00022840"/>
    </source>
</evidence>
<keyword evidence="3" id="KW-0067">ATP-binding</keyword>